<proteinExistence type="predicted"/>
<gene>
    <name evidence="1" type="ORF">RPERSI_LOCUS4406</name>
</gene>
<evidence type="ECO:0000313" key="2">
    <source>
        <dbReference type="Proteomes" id="UP000789920"/>
    </source>
</evidence>
<sequence length="278" mass="30538">MKLSTKVKLISRTTLIKAAITISIFTICFNIIEGTISILSGAENESISLIFFGINSFVEVTSACLVIWRFSREKSLKETSTIKLINIEKKATICIGSLFILLASGTFVNAIIALVKHRAPNSTVVGLIVTSISLFIMSFIWLMKVYAAKLLNSFTMASDAKCALSCIQITLIVFFGSLIYTVWKNGWWVDSAVALILSILFAKEGVGMILWARSSDFNGNCCKSDLIKKGSIGNNSCEDLKECKITVSTKEVINEENGNSQNDIKETSREISMAINQI</sequence>
<organism evidence="1 2">
    <name type="scientific">Racocetra persica</name>
    <dbReference type="NCBI Taxonomy" id="160502"/>
    <lineage>
        <taxon>Eukaryota</taxon>
        <taxon>Fungi</taxon>
        <taxon>Fungi incertae sedis</taxon>
        <taxon>Mucoromycota</taxon>
        <taxon>Glomeromycotina</taxon>
        <taxon>Glomeromycetes</taxon>
        <taxon>Diversisporales</taxon>
        <taxon>Gigasporaceae</taxon>
        <taxon>Racocetra</taxon>
    </lineage>
</organism>
<reference evidence="1" key="1">
    <citation type="submission" date="2021-06" db="EMBL/GenBank/DDBJ databases">
        <authorList>
            <person name="Kallberg Y."/>
            <person name="Tangrot J."/>
            <person name="Rosling A."/>
        </authorList>
    </citation>
    <scope>NUCLEOTIDE SEQUENCE</scope>
    <source>
        <strain evidence="1">MA461A</strain>
    </source>
</reference>
<dbReference type="Proteomes" id="UP000789920">
    <property type="component" value="Unassembled WGS sequence"/>
</dbReference>
<keyword evidence="2" id="KW-1185">Reference proteome</keyword>
<evidence type="ECO:0000313" key="1">
    <source>
        <dbReference type="EMBL" id="CAG8562063.1"/>
    </source>
</evidence>
<dbReference type="EMBL" id="CAJVQC010006047">
    <property type="protein sequence ID" value="CAG8562063.1"/>
    <property type="molecule type" value="Genomic_DNA"/>
</dbReference>
<accession>A0ACA9M3Q2</accession>
<comment type="caution">
    <text evidence="1">The sequence shown here is derived from an EMBL/GenBank/DDBJ whole genome shotgun (WGS) entry which is preliminary data.</text>
</comment>
<protein>
    <submittedName>
        <fullName evidence="1">15117_t:CDS:1</fullName>
    </submittedName>
</protein>
<name>A0ACA9M3Q2_9GLOM</name>